<comment type="subunit">
    <text evidence="3">Interacts with microtubules.</text>
</comment>
<dbReference type="InterPro" id="IPR024395">
    <property type="entry name" value="CLASP_N_dom"/>
</dbReference>
<dbReference type="InterPro" id="IPR016024">
    <property type="entry name" value="ARM-type_fold"/>
</dbReference>
<evidence type="ECO:0000256" key="8">
    <source>
        <dbReference type="SAM" id="MobiDB-lite"/>
    </source>
</evidence>
<feature type="domain" description="TOG" evidence="10">
    <location>
        <begin position="52"/>
        <end position="288"/>
    </location>
</feature>
<evidence type="ECO:0000313" key="12">
    <source>
        <dbReference type="Proteomes" id="UP000078343"/>
    </source>
</evidence>
<feature type="compositionally biased region" description="Basic and acidic residues" evidence="8">
    <location>
        <begin position="466"/>
        <end position="477"/>
    </location>
</feature>
<dbReference type="GeneID" id="30015309"/>
<dbReference type="InterPro" id="IPR034085">
    <property type="entry name" value="TOG"/>
</dbReference>
<keyword evidence="4" id="KW-0132">Cell division</keyword>
<dbReference type="Pfam" id="PF12348">
    <property type="entry name" value="CLASP_N"/>
    <property type="match status" value="1"/>
</dbReference>
<gene>
    <name evidence="11" type="ORF">AYL99_11141</name>
</gene>
<evidence type="ECO:0000256" key="3">
    <source>
        <dbReference type="ARBA" id="ARBA00011375"/>
    </source>
</evidence>
<evidence type="ECO:0000256" key="6">
    <source>
        <dbReference type="ARBA" id="ARBA00022776"/>
    </source>
</evidence>
<dbReference type="STRING" id="1367422.A0A178Z684"/>
<evidence type="ECO:0000259" key="10">
    <source>
        <dbReference type="SMART" id="SM01349"/>
    </source>
</evidence>
<feature type="region of interest" description="Disordered" evidence="8">
    <location>
        <begin position="413"/>
        <end position="477"/>
    </location>
</feature>
<dbReference type="SMART" id="SM01349">
    <property type="entry name" value="TOG"/>
    <property type="match status" value="1"/>
</dbReference>
<comment type="similarity">
    <text evidence="2">Belongs to the CLASP family.</text>
</comment>
<feature type="chain" id="PRO_5008098276" description="TOG domain-containing protein" evidence="9">
    <location>
        <begin position="17"/>
        <end position="763"/>
    </location>
</feature>
<evidence type="ECO:0000313" key="11">
    <source>
        <dbReference type="EMBL" id="OAP54693.1"/>
    </source>
</evidence>
<dbReference type="PANTHER" id="PTHR21567">
    <property type="entry name" value="CLASP"/>
    <property type="match status" value="1"/>
</dbReference>
<keyword evidence="5" id="KW-0493">Microtubule</keyword>
<comment type="function">
    <text evidence="7">Microtubule binding protein that promotes the stabilization of dynamic microtubules. Required for mitotic spindle formation.</text>
</comment>
<dbReference type="EMBL" id="LVYI01000013">
    <property type="protein sequence ID" value="OAP54693.1"/>
    <property type="molecule type" value="Genomic_DNA"/>
</dbReference>
<proteinExistence type="inferred from homology"/>
<dbReference type="InterPro" id="IPR011989">
    <property type="entry name" value="ARM-like"/>
</dbReference>
<dbReference type="GO" id="GO:0051301">
    <property type="term" value="P:cell division"/>
    <property type="evidence" value="ECO:0007669"/>
    <property type="project" value="UniProtKB-KW"/>
</dbReference>
<evidence type="ECO:0000256" key="7">
    <source>
        <dbReference type="ARBA" id="ARBA00024889"/>
    </source>
</evidence>
<dbReference type="GO" id="GO:0005876">
    <property type="term" value="C:spindle microtubule"/>
    <property type="evidence" value="ECO:0007669"/>
    <property type="project" value="TreeGrafter"/>
</dbReference>
<organism evidence="11 12">
    <name type="scientific">Fonsecaea erecta</name>
    <dbReference type="NCBI Taxonomy" id="1367422"/>
    <lineage>
        <taxon>Eukaryota</taxon>
        <taxon>Fungi</taxon>
        <taxon>Dikarya</taxon>
        <taxon>Ascomycota</taxon>
        <taxon>Pezizomycotina</taxon>
        <taxon>Eurotiomycetes</taxon>
        <taxon>Chaetothyriomycetidae</taxon>
        <taxon>Chaetothyriales</taxon>
        <taxon>Herpotrichiellaceae</taxon>
        <taxon>Fonsecaea</taxon>
    </lineage>
</organism>
<feature type="signal peptide" evidence="9">
    <location>
        <begin position="1"/>
        <end position="16"/>
    </location>
</feature>
<feature type="region of interest" description="Disordered" evidence="8">
    <location>
        <begin position="367"/>
        <end position="394"/>
    </location>
</feature>
<feature type="compositionally biased region" description="Basic and acidic residues" evidence="8">
    <location>
        <begin position="416"/>
        <end position="425"/>
    </location>
</feature>
<dbReference type="RefSeq" id="XP_018688060.1">
    <property type="nucleotide sequence ID" value="XM_018842647.1"/>
</dbReference>
<keyword evidence="12" id="KW-1185">Reference proteome</keyword>
<comment type="caution">
    <text evidence="11">The sequence shown here is derived from an EMBL/GenBank/DDBJ whole genome shotgun (WGS) entry which is preliminary data.</text>
</comment>
<dbReference type="GO" id="GO:1990023">
    <property type="term" value="C:mitotic spindle midzone"/>
    <property type="evidence" value="ECO:0007669"/>
    <property type="project" value="TreeGrafter"/>
</dbReference>
<dbReference type="PANTHER" id="PTHR21567:SF9">
    <property type="entry name" value="CLIP-ASSOCIATING PROTEIN"/>
    <property type="match status" value="1"/>
</dbReference>
<evidence type="ECO:0000256" key="9">
    <source>
        <dbReference type="SAM" id="SignalP"/>
    </source>
</evidence>
<keyword evidence="6" id="KW-0498">Mitosis</keyword>
<dbReference type="GO" id="GO:0005815">
    <property type="term" value="C:microtubule organizing center"/>
    <property type="evidence" value="ECO:0007669"/>
    <property type="project" value="TreeGrafter"/>
</dbReference>
<accession>A0A178Z684</accession>
<keyword evidence="6" id="KW-0131">Cell cycle</keyword>
<feature type="region of interest" description="Disordered" evidence="8">
    <location>
        <begin position="274"/>
        <end position="336"/>
    </location>
</feature>
<feature type="compositionally biased region" description="Basic residues" evidence="8">
    <location>
        <begin position="453"/>
        <end position="465"/>
    </location>
</feature>
<evidence type="ECO:0000256" key="5">
    <source>
        <dbReference type="ARBA" id="ARBA00022701"/>
    </source>
</evidence>
<name>A0A178Z684_9EURO</name>
<evidence type="ECO:0000256" key="1">
    <source>
        <dbReference type="ARBA" id="ARBA00004186"/>
    </source>
</evidence>
<feature type="compositionally biased region" description="Polar residues" evidence="8">
    <location>
        <begin position="315"/>
        <end position="324"/>
    </location>
</feature>
<dbReference type="GO" id="GO:0090307">
    <property type="term" value="P:mitotic spindle assembly"/>
    <property type="evidence" value="ECO:0007669"/>
    <property type="project" value="TreeGrafter"/>
</dbReference>
<reference evidence="11 12" key="1">
    <citation type="submission" date="2016-04" db="EMBL/GenBank/DDBJ databases">
        <title>Draft genome of Fonsecaea erecta CBS 125763.</title>
        <authorList>
            <person name="Weiss V.A."/>
            <person name="Vicente V.A."/>
            <person name="Raittz R.T."/>
            <person name="Moreno L.F."/>
            <person name="De Souza E.M."/>
            <person name="Pedrosa F.O."/>
            <person name="Steffens M.B."/>
            <person name="Faoro H."/>
            <person name="Tadra-Sfeir M.Z."/>
            <person name="Najafzadeh M.J."/>
            <person name="Felipe M.S."/>
            <person name="Teixeira M."/>
            <person name="Sun J."/>
            <person name="Xi L."/>
            <person name="Gomes R."/>
            <person name="De Azevedo C.M."/>
            <person name="Salgado C.G."/>
            <person name="Da Silva M.B."/>
            <person name="Nascimento M.F."/>
            <person name="Queiroz-Telles F."/>
            <person name="Attili D.S."/>
            <person name="Gorbushina A."/>
        </authorList>
    </citation>
    <scope>NUCLEOTIDE SEQUENCE [LARGE SCALE GENOMIC DNA]</scope>
    <source>
        <strain evidence="11 12">CBS 125763</strain>
    </source>
</reference>
<dbReference type="AlphaFoldDB" id="A0A178Z684"/>
<dbReference type="Gene3D" id="1.25.10.10">
    <property type="entry name" value="Leucine-rich Repeat Variant"/>
    <property type="match status" value="1"/>
</dbReference>
<keyword evidence="9" id="KW-0732">Signal</keyword>
<dbReference type="Proteomes" id="UP000078343">
    <property type="component" value="Unassembled WGS sequence"/>
</dbReference>
<sequence>MAFLLNHLTFLKASAANTVCQTLNKVDTRIPAIGKAVYLAIAGARAKMLGKTYADVLTFLHYELTLPETEESWKKRQDLLAELSDIFEKRKENSTIPNDFVQKVKAVLPHIVTTAGSERTTLSAQALRALSNIAKHLETHIQPQLDLLLPGLIAICGSTKMVTQKNANDAIISICKHAGYSPRLFYHVCAAFKDNRIPPRTYAPEWLRTLIETYRSQMDREKDGPACEKAIAQGLTDGQVKVRENSRAVFWTFHSYDPRGARTIMGSLNTHAQKALKADPHNPDKSSAAAARANAVPRPKSALASIKAQNKERMAQSQESSQHRGLTPEPIKSSEDIKVFGTMDDAEKKPTLLSAPVRRRIVATPMPSVSSIQRPESRGRAVTSAPSVTKDNTANTIPECVTKSGYETVPKSSYETVHKPSHETVPKSSYETVPKSSYETLKSEGKENAMVVRPRKKRSPKRSPRRSPERDRLASEKKTLVMAMEALRRSSLDALGYRRLRKLIEENPGALITKHSQFNELFELLINNMVSLDMITESRDKRATNINHPAYNTHTILITLVHLFQQYPQWPEPQPGMTLSALLIARCNHSSSYASVLSAIDDGAFLLCSHTQTTLPTIDAVLDTLEQIEYVITTNDPIVTPKSTDTILYNSLQSLASDFGPEKPRFANRLPIVMDFGLKILNALLIRLVSCNESLYEIQEDRLAAYAEHLLATYTSIIKRAVMNFCINLHAVIKPEERFYKYFKKESDKNLIHYYVDVAGSPY</sequence>
<dbReference type="SUPFAM" id="SSF48371">
    <property type="entry name" value="ARM repeat"/>
    <property type="match status" value="1"/>
</dbReference>
<comment type="subcellular location">
    <subcellularLocation>
        <location evidence="1">Cytoplasm</location>
        <location evidence="1">Cytoskeleton</location>
        <location evidence="1">Spindle</location>
    </subcellularLocation>
</comment>
<feature type="compositionally biased region" description="Polar residues" evidence="8">
    <location>
        <begin position="384"/>
        <end position="394"/>
    </location>
</feature>
<evidence type="ECO:0000256" key="2">
    <source>
        <dbReference type="ARBA" id="ARBA00009549"/>
    </source>
</evidence>
<feature type="compositionally biased region" description="Polar residues" evidence="8">
    <location>
        <begin position="426"/>
        <end position="440"/>
    </location>
</feature>
<dbReference type="GO" id="GO:0005881">
    <property type="term" value="C:cytoplasmic microtubule"/>
    <property type="evidence" value="ECO:0007669"/>
    <property type="project" value="TreeGrafter"/>
</dbReference>
<protein>
    <recommendedName>
        <fullName evidence="10">TOG domain-containing protein</fullName>
    </recommendedName>
</protein>
<evidence type="ECO:0000256" key="4">
    <source>
        <dbReference type="ARBA" id="ARBA00022618"/>
    </source>
</evidence>
<dbReference type="GO" id="GO:0008017">
    <property type="term" value="F:microtubule binding"/>
    <property type="evidence" value="ECO:0007669"/>
    <property type="project" value="TreeGrafter"/>
</dbReference>
<dbReference type="OrthoDB" id="10259902at2759"/>